<dbReference type="PhylomeDB" id="A0A068UY56"/>
<evidence type="ECO:0000256" key="2">
    <source>
        <dbReference type="SAM" id="Phobius"/>
    </source>
</evidence>
<dbReference type="AlphaFoldDB" id="A0A068UY56"/>
<dbReference type="PANTHER" id="PTHR36381">
    <property type="entry name" value="ETHYLENE-REGULATED TRANSCRIPT 2 (ERT2)"/>
    <property type="match status" value="1"/>
</dbReference>
<reference evidence="4" key="1">
    <citation type="journal article" date="2014" name="Science">
        <title>The coffee genome provides insight into the convergent evolution of caffeine biosynthesis.</title>
        <authorList>
            <person name="Denoeud F."/>
            <person name="Carretero-Paulet L."/>
            <person name="Dereeper A."/>
            <person name="Droc G."/>
            <person name="Guyot R."/>
            <person name="Pietrella M."/>
            <person name="Zheng C."/>
            <person name="Alberti A."/>
            <person name="Anthony F."/>
            <person name="Aprea G."/>
            <person name="Aury J.M."/>
            <person name="Bento P."/>
            <person name="Bernard M."/>
            <person name="Bocs S."/>
            <person name="Campa C."/>
            <person name="Cenci A."/>
            <person name="Combes M.C."/>
            <person name="Crouzillat D."/>
            <person name="Da Silva C."/>
            <person name="Daddiego L."/>
            <person name="De Bellis F."/>
            <person name="Dussert S."/>
            <person name="Garsmeur O."/>
            <person name="Gayraud T."/>
            <person name="Guignon V."/>
            <person name="Jahn K."/>
            <person name="Jamilloux V."/>
            <person name="Joet T."/>
            <person name="Labadie K."/>
            <person name="Lan T."/>
            <person name="Leclercq J."/>
            <person name="Lepelley M."/>
            <person name="Leroy T."/>
            <person name="Li L.T."/>
            <person name="Librado P."/>
            <person name="Lopez L."/>
            <person name="Munoz A."/>
            <person name="Noel B."/>
            <person name="Pallavicini A."/>
            <person name="Perrotta G."/>
            <person name="Poncet V."/>
            <person name="Pot D."/>
            <person name="Priyono X."/>
            <person name="Rigoreau M."/>
            <person name="Rouard M."/>
            <person name="Rozas J."/>
            <person name="Tranchant-Dubreuil C."/>
            <person name="VanBuren R."/>
            <person name="Zhang Q."/>
            <person name="Andrade A.C."/>
            <person name="Argout X."/>
            <person name="Bertrand B."/>
            <person name="de Kochko A."/>
            <person name="Graziosi G."/>
            <person name="Henry R.J."/>
            <person name="Jayarama X."/>
            <person name="Ming R."/>
            <person name="Nagai C."/>
            <person name="Rounsley S."/>
            <person name="Sankoff D."/>
            <person name="Giuliano G."/>
            <person name="Albert V.A."/>
            <person name="Wincker P."/>
            <person name="Lashermes P."/>
        </authorList>
    </citation>
    <scope>NUCLEOTIDE SEQUENCE [LARGE SCALE GENOMIC DNA]</scope>
    <source>
        <strain evidence="4">cv. DH200-94</strain>
    </source>
</reference>
<dbReference type="OMA" id="ETHVENR"/>
<dbReference type="EMBL" id="HG739152">
    <property type="protein sequence ID" value="CDP12578.1"/>
    <property type="molecule type" value="Genomic_DNA"/>
</dbReference>
<evidence type="ECO:0000313" key="3">
    <source>
        <dbReference type="EMBL" id="CDP12578.1"/>
    </source>
</evidence>
<dbReference type="OrthoDB" id="690172at2759"/>
<feature type="region of interest" description="Disordered" evidence="1">
    <location>
        <begin position="289"/>
        <end position="318"/>
    </location>
</feature>
<keyword evidence="2" id="KW-1133">Transmembrane helix</keyword>
<dbReference type="Proteomes" id="UP000295252">
    <property type="component" value="Chromosome XI"/>
</dbReference>
<gene>
    <name evidence="3" type="ORF">GSCOC_T00036237001</name>
</gene>
<evidence type="ECO:0000313" key="4">
    <source>
        <dbReference type="Proteomes" id="UP000295252"/>
    </source>
</evidence>
<dbReference type="Gramene" id="CDP12578">
    <property type="protein sequence ID" value="CDP12578"/>
    <property type="gene ID" value="GSCOC_T00036237001"/>
</dbReference>
<proteinExistence type="predicted"/>
<keyword evidence="2" id="KW-0812">Transmembrane</keyword>
<name>A0A068UY56_COFCA</name>
<dbReference type="InParanoid" id="A0A068UY56"/>
<accession>A0A068UY56</accession>
<feature type="region of interest" description="Disordered" evidence="1">
    <location>
        <begin position="53"/>
        <end position="114"/>
    </location>
</feature>
<feature type="transmembrane region" description="Helical" evidence="2">
    <location>
        <begin position="400"/>
        <end position="425"/>
    </location>
</feature>
<dbReference type="FunCoup" id="A0A068UY56">
    <property type="interactions" value="448"/>
</dbReference>
<feature type="transmembrane region" description="Helical" evidence="2">
    <location>
        <begin position="124"/>
        <end position="141"/>
    </location>
</feature>
<keyword evidence="4" id="KW-1185">Reference proteome</keyword>
<sequence>MPFPWKKVKNTKISQLVTDHLDSQRRLGGPPLVVETGFPTSLVDIVVRNRQRFKKSSKMRKNETNSSILTSPPPSPLSSPPPELSSSSSSSSSPLPSTLLSTTVEETRGESVNELKKEDENFKGVLLAVLRMSFVVVLALGTKKFALGLTMSAFFLFFVEYVGIHVYRLFIPCSEAKKRLRLMVLKFLRIGKQKGENIGFKVSLDQEGQQETYKSGGSDFQDQRSIDPVGKVEIIEPMRFLVPFLEDIQSQEKKSDEFSCDGKLDLQGSDSEVVVLENKEEHSCEVKKRKSRRAKMKTKMKHMFSRKSRRAKKEEGKLEGEISPIGEENVMISEEQDSEYGNGGEQKSSSDLSSISIGSCEGEEALNIISSSWVLLEEGDVDGVVSREGEEIQNKGNSGYLMLCLIVLIGLFGGKISALMFILSWCFLKKSGGKLVRCLTWPVIRFFNPNA</sequence>
<keyword evidence="2" id="KW-0472">Membrane</keyword>
<organism evidence="3 4">
    <name type="scientific">Coffea canephora</name>
    <name type="common">Robusta coffee</name>
    <dbReference type="NCBI Taxonomy" id="49390"/>
    <lineage>
        <taxon>Eukaryota</taxon>
        <taxon>Viridiplantae</taxon>
        <taxon>Streptophyta</taxon>
        <taxon>Embryophyta</taxon>
        <taxon>Tracheophyta</taxon>
        <taxon>Spermatophyta</taxon>
        <taxon>Magnoliopsida</taxon>
        <taxon>eudicotyledons</taxon>
        <taxon>Gunneridae</taxon>
        <taxon>Pentapetalae</taxon>
        <taxon>asterids</taxon>
        <taxon>lamiids</taxon>
        <taxon>Gentianales</taxon>
        <taxon>Rubiaceae</taxon>
        <taxon>Ixoroideae</taxon>
        <taxon>Gardenieae complex</taxon>
        <taxon>Bertiereae - Coffeeae clade</taxon>
        <taxon>Coffeeae</taxon>
        <taxon>Coffea</taxon>
    </lineage>
</organism>
<feature type="transmembrane region" description="Helical" evidence="2">
    <location>
        <begin position="147"/>
        <end position="171"/>
    </location>
</feature>
<feature type="compositionally biased region" description="Low complexity" evidence="1">
    <location>
        <begin position="84"/>
        <end position="103"/>
    </location>
</feature>
<feature type="compositionally biased region" description="Pro residues" evidence="1">
    <location>
        <begin position="71"/>
        <end position="83"/>
    </location>
</feature>
<protein>
    <submittedName>
        <fullName evidence="3">Uncharacterized protein</fullName>
    </submittedName>
</protein>
<feature type="compositionally biased region" description="Basic and acidic residues" evidence="1">
    <location>
        <begin position="105"/>
        <end position="114"/>
    </location>
</feature>
<feature type="compositionally biased region" description="Basic residues" evidence="1">
    <location>
        <begin position="289"/>
        <end position="311"/>
    </location>
</feature>
<dbReference type="PANTHER" id="PTHR36381:SF1">
    <property type="entry name" value="ETHYLENE-REGULATED TRANSCRIPT 2 (ERT2)"/>
    <property type="match status" value="1"/>
</dbReference>
<evidence type="ECO:0000256" key="1">
    <source>
        <dbReference type="SAM" id="MobiDB-lite"/>
    </source>
</evidence>